<dbReference type="SUPFAM" id="SSF57667">
    <property type="entry name" value="beta-beta-alpha zinc fingers"/>
    <property type="match status" value="1"/>
</dbReference>
<dbReference type="Pfam" id="PF21884">
    <property type="entry name" value="ZUO1-like_ZHD"/>
    <property type="match status" value="1"/>
</dbReference>
<evidence type="ECO:0000313" key="9">
    <source>
        <dbReference type="Proteomes" id="UP001590951"/>
    </source>
</evidence>
<evidence type="ECO:0000256" key="3">
    <source>
        <dbReference type="ARBA" id="ARBA00022833"/>
    </source>
</evidence>
<dbReference type="InterPro" id="IPR051964">
    <property type="entry name" value="Chaperone_stress_response"/>
</dbReference>
<feature type="compositionally biased region" description="Basic and acidic residues" evidence="5">
    <location>
        <begin position="473"/>
        <end position="482"/>
    </location>
</feature>
<gene>
    <name evidence="8" type="ORF">ABVK25_003419</name>
</gene>
<dbReference type="CDD" id="cd06257">
    <property type="entry name" value="DnaJ"/>
    <property type="match status" value="1"/>
</dbReference>
<feature type="compositionally biased region" description="Polar residues" evidence="5">
    <location>
        <begin position="423"/>
        <end position="442"/>
    </location>
</feature>
<dbReference type="EMBL" id="JBHFEH010000008">
    <property type="protein sequence ID" value="KAL2056396.1"/>
    <property type="molecule type" value="Genomic_DNA"/>
</dbReference>
<proteinExistence type="predicted"/>
<accession>A0ABR4BEY7</accession>
<dbReference type="PANTHER" id="PTHR44029">
    <property type="entry name" value="DNAJ HOMOLOG SUBFAMILY C MEMBER 21"/>
    <property type="match status" value="1"/>
</dbReference>
<name>A0ABR4BEY7_9LECA</name>
<sequence>MGANQSSDAGGSNGQRPTGEVKTCYYELLGVDRQAPEDEIKKAYRKKALEFHPDRNYGNVEETTKLFGDGQSAYEILSDPQERAWYDSHRDQILRGGDEASGEHYEHNVRITTADDLVRMLTLFHGKVDFSDSAIGFYGALRETFDTLAREEELACEWEGLDPVIYPSFGHAADNYEDVVRPFYAAWSGFATKKTFSWKDIYRLSDAPDRRLRRIIEKENKGLREAGIREFNDAVRSLVAFVKKRDPRFKSNFKSEAERQKILKDAAKAQAARQKAANQAKQASTEAVPQWMKSKEVQDDEISDDAEEKVTAQFECIVCNKSFKSEKQYEAHEKSRKHVRAVQHLKRQMQQEDKFLRLDVSGNKGAGQEPLANAVEEDGAATEVSDHQIDSTEHLNNSDEKPSQVSQAEESGNSEEDSHEQVKGQNDSAATLDTPASSSDDQYTAREKVEERILHGQGENDSSSSRLKASQSDIRHLSEKLATESLEDTSDSNPRLKMGKAKEKRAKKAANMQAGNTTASDTEFKCAACQAAFPSKTRLFNHIKDLGHAQPVPKSTKGGRGKK</sequence>
<feature type="domain" description="J" evidence="6">
    <location>
        <begin position="24"/>
        <end position="90"/>
    </location>
</feature>
<dbReference type="PANTHER" id="PTHR44029:SF1">
    <property type="entry name" value="DNAJ HOMOLOG SUBFAMILY C MEMBER 21"/>
    <property type="match status" value="1"/>
</dbReference>
<dbReference type="SMART" id="SM00271">
    <property type="entry name" value="DnaJ"/>
    <property type="match status" value="1"/>
</dbReference>
<feature type="region of interest" description="Disordered" evidence="5">
    <location>
        <begin position="361"/>
        <end position="521"/>
    </location>
</feature>
<dbReference type="PROSITE" id="PS50076">
    <property type="entry name" value="DNAJ_2"/>
    <property type="match status" value="1"/>
</dbReference>
<dbReference type="PRINTS" id="PR00625">
    <property type="entry name" value="JDOMAIN"/>
</dbReference>
<evidence type="ECO:0000256" key="4">
    <source>
        <dbReference type="PROSITE-ProRule" id="PRU00042"/>
    </source>
</evidence>
<dbReference type="InterPro" id="IPR001623">
    <property type="entry name" value="DnaJ_domain"/>
</dbReference>
<feature type="compositionally biased region" description="Low complexity" evidence="5">
    <location>
        <begin position="274"/>
        <end position="283"/>
    </location>
</feature>
<evidence type="ECO:0000256" key="2">
    <source>
        <dbReference type="ARBA" id="ARBA00022771"/>
    </source>
</evidence>
<feature type="compositionally biased region" description="Basic residues" evidence="5">
    <location>
        <begin position="497"/>
        <end position="508"/>
    </location>
</feature>
<feature type="domain" description="C2H2-type" evidence="7">
    <location>
        <begin position="314"/>
        <end position="343"/>
    </location>
</feature>
<evidence type="ECO:0000256" key="5">
    <source>
        <dbReference type="SAM" id="MobiDB-lite"/>
    </source>
</evidence>
<reference evidence="8 9" key="1">
    <citation type="submission" date="2024-09" db="EMBL/GenBank/DDBJ databases">
        <title>Rethinking Asexuality: The Enigmatic Case of Functional Sexual Genes in Lepraria (Stereocaulaceae).</title>
        <authorList>
            <person name="Doellman M."/>
            <person name="Sun Y."/>
            <person name="Barcenas-Pena A."/>
            <person name="Lumbsch H.T."/>
            <person name="Grewe F."/>
        </authorList>
    </citation>
    <scope>NUCLEOTIDE SEQUENCE [LARGE SCALE GENOMIC DNA]</scope>
    <source>
        <strain evidence="8 9">Grewe 0041</strain>
    </source>
</reference>
<dbReference type="Proteomes" id="UP001590951">
    <property type="component" value="Unassembled WGS sequence"/>
</dbReference>
<dbReference type="PROSITE" id="PS00028">
    <property type="entry name" value="ZINC_FINGER_C2H2_1"/>
    <property type="match status" value="2"/>
</dbReference>
<organism evidence="8 9">
    <name type="scientific">Lepraria finkii</name>
    <dbReference type="NCBI Taxonomy" id="1340010"/>
    <lineage>
        <taxon>Eukaryota</taxon>
        <taxon>Fungi</taxon>
        <taxon>Dikarya</taxon>
        <taxon>Ascomycota</taxon>
        <taxon>Pezizomycotina</taxon>
        <taxon>Lecanoromycetes</taxon>
        <taxon>OSLEUM clade</taxon>
        <taxon>Lecanoromycetidae</taxon>
        <taxon>Lecanorales</taxon>
        <taxon>Lecanorineae</taxon>
        <taxon>Stereocaulaceae</taxon>
        <taxon>Lepraria</taxon>
    </lineage>
</organism>
<dbReference type="SMART" id="SM00355">
    <property type="entry name" value="ZnF_C2H2"/>
    <property type="match status" value="2"/>
</dbReference>
<dbReference type="Pfam" id="PF00226">
    <property type="entry name" value="DnaJ"/>
    <property type="match status" value="1"/>
</dbReference>
<keyword evidence="9" id="KW-1185">Reference proteome</keyword>
<dbReference type="InterPro" id="IPR013087">
    <property type="entry name" value="Znf_C2H2_type"/>
</dbReference>
<evidence type="ECO:0000259" key="6">
    <source>
        <dbReference type="PROSITE" id="PS50076"/>
    </source>
</evidence>
<dbReference type="InterPro" id="IPR036236">
    <property type="entry name" value="Znf_C2H2_sf"/>
</dbReference>
<feature type="region of interest" description="Disordered" evidence="5">
    <location>
        <begin position="544"/>
        <end position="563"/>
    </location>
</feature>
<feature type="compositionally biased region" description="Polar residues" evidence="5">
    <location>
        <begin position="459"/>
        <end position="472"/>
    </location>
</feature>
<dbReference type="Pfam" id="PF12171">
    <property type="entry name" value="zf-C2H2_jaz"/>
    <property type="match status" value="1"/>
</dbReference>
<dbReference type="InterPro" id="IPR003604">
    <property type="entry name" value="Matrin/U1-like-C_Znf_C2H2"/>
</dbReference>
<evidence type="ECO:0000313" key="8">
    <source>
        <dbReference type="EMBL" id="KAL2056396.1"/>
    </source>
</evidence>
<comment type="caution">
    <text evidence="8">The sequence shown here is derived from an EMBL/GenBank/DDBJ whole genome shotgun (WGS) entry which is preliminary data.</text>
</comment>
<dbReference type="Gene3D" id="1.10.287.110">
    <property type="entry name" value="DnaJ domain"/>
    <property type="match status" value="1"/>
</dbReference>
<keyword evidence="2 4" id="KW-0863">Zinc-finger</keyword>
<feature type="domain" description="C2H2-type" evidence="7">
    <location>
        <begin position="524"/>
        <end position="553"/>
    </location>
</feature>
<protein>
    <submittedName>
        <fullName evidence="8">Uncharacterized protein</fullName>
    </submittedName>
</protein>
<dbReference type="Gene3D" id="3.30.160.60">
    <property type="entry name" value="Classic Zinc Finger"/>
    <property type="match status" value="1"/>
</dbReference>
<keyword evidence="1" id="KW-0479">Metal-binding</keyword>
<feature type="compositionally biased region" description="Basic and acidic residues" evidence="5">
    <location>
        <begin position="384"/>
        <end position="402"/>
    </location>
</feature>
<feature type="region of interest" description="Disordered" evidence="5">
    <location>
        <begin position="274"/>
        <end position="295"/>
    </location>
</feature>
<keyword evidence="3" id="KW-0862">Zinc</keyword>
<dbReference type="InterPro" id="IPR054076">
    <property type="entry name" value="ZUO1-like_ZHD"/>
</dbReference>
<dbReference type="InterPro" id="IPR036869">
    <property type="entry name" value="J_dom_sf"/>
</dbReference>
<evidence type="ECO:0000256" key="1">
    <source>
        <dbReference type="ARBA" id="ARBA00022723"/>
    </source>
</evidence>
<dbReference type="PROSITE" id="PS50157">
    <property type="entry name" value="ZINC_FINGER_C2H2_2"/>
    <property type="match status" value="2"/>
</dbReference>
<feature type="compositionally biased region" description="Basic and acidic residues" evidence="5">
    <location>
        <begin position="443"/>
        <end position="454"/>
    </location>
</feature>
<evidence type="ECO:0000259" key="7">
    <source>
        <dbReference type="PROSITE" id="PS50157"/>
    </source>
</evidence>
<dbReference type="SMART" id="SM00451">
    <property type="entry name" value="ZnF_U1"/>
    <property type="match status" value="1"/>
</dbReference>
<dbReference type="InterPro" id="IPR022755">
    <property type="entry name" value="Znf_C2H2_jaz"/>
</dbReference>
<dbReference type="SUPFAM" id="SSF46565">
    <property type="entry name" value="Chaperone J-domain"/>
    <property type="match status" value="1"/>
</dbReference>